<feature type="binding site" evidence="13">
    <location>
        <position position="193"/>
    </location>
    <ligand>
        <name>S-adenosyl-L-methionine</name>
        <dbReference type="ChEBI" id="CHEBI:59789"/>
    </ligand>
</feature>
<reference evidence="15" key="1">
    <citation type="submission" date="2020-10" db="EMBL/GenBank/DDBJ databases">
        <authorList>
            <person name="Gilroy R."/>
        </authorList>
    </citation>
    <scope>NUCLEOTIDE SEQUENCE</scope>
    <source>
        <strain evidence="15">CHK184-25365</strain>
    </source>
</reference>
<comment type="catalytic activity">
    <reaction evidence="13">
        <text>adenosine(2503) in 23S rRNA + 2 reduced [2Fe-2S]-[ferredoxin] + 2 S-adenosyl-L-methionine = 2-methyladenosine(2503) in 23S rRNA + 5'-deoxyadenosine + L-methionine + 2 oxidized [2Fe-2S]-[ferredoxin] + S-adenosyl-L-homocysteine</text>
        <dbReference type="Rhea" id="RHEA:42916"/>
        <dbReference type="Rhea" id="RHEA-COMP:10000"/>
        <dbReference type="Rhea" id="RHEA-COMP:10001"/>
        <dbReference type="Rhea" id="RHEA-COMP:10152"/>
        <dbReference type="Rhea" id="RHEA-COMP:10282"/>
        <dbReference type="ChEBI" id="CHEBI:17319"/>
        <dbReference type="ChEBI" id="CHEBI:33737"/>
        <dbReference type="ChEBI" id="CHEBI:33738"/>
        <dbReference type="ChEBI" id="CHEBI:57844"/>
        <dbReference type="ChEBI" id="CHEBI:57856"/>
        <dbReference type="ChEBI" id="CHEBI:59789"/>
        <dbReference type="ChEBI" id="CHEBI:74411"/>
        <dbReference type="ChEBI" id="CHEBI:74497"/>
        <dbReference type="EC" id="2.1.1.192"/>
    </reaction>
</comment>
<comment type="cofactor">
    <cofactor evidence="13">
        <name>[4Fe-4S] cluster</name>
        <dbReference type="ChEBI" id="CHEBI:49883"/>
    </cofactor>
    <text evidence="13">Binds 1 [4Fe-4S] cluster. The cluster is coordinated with 3 cysteines and an exchangeable S-adenosyl-L-methionine.</text>
</comment>
<dbReference type="InterPro" id="IPR058240">
    <property type="entry name" value="rSAM_sf"/>
</dbReference>
<dbReference type="Gene3D" id="1.10.150.530">
    <property type="match status" value="1"/>
</dbReference>
<sequence>MEEKRDLRSMDLEEMTALCQELGEPKFRAGQLFDWVHQKGVASFQEMTNLSKALRQKLEETCTLTTLAIVRRLESKLDETVKYLYRLPDGESVETVLMKYEYGYSLCVSCQVGCKMGCAFCASTKAGFVRNLTPGEMLEQVYRTQADRGVKVGHLVLMGIGEPLDNYDTVLKFLALLHHPKGQNLSMRNISLSTCGLVPRIKQLAQEKLGLTLSVSLHAADNETRSRIMPVNLRYPIEELLAACKEYTQLTSRRISFEYALIAGENDSPEQAKKLAKLLKGQLCHVNLIPVNYVKEAGFQPALPGRVRQFQSLLMEHGINATVRRTLGSDIAAACGQLRRENS</sequence>
<feature type="active site" description="S-methylcysteine intermediate" evidence="13">
    <location>
        <position position="335"/>
    </location>
</feature>
<dbReference type="InterPro" id="IPR013785">
    <property type="entry name" value="Aldolase_TIM"/>
</dbReference>
<keyword evidence="7 13" id="KW-0949">S-adenosyl-L-methionine</keyword>
<keyword evidence="9 13" id="KW-0479">Metal-binding</keyword>
<keyword evidence="11 13" id="KW-0411">Iron-sulfur</keyword>
<comment type="function">
    <text evidence="13">Specifically methylates position 2 of adenine 2503 in 23S rRNA and position 2 of adenine 37 in tRNAs.</text>
</comment>
<dbReference type="InterPro" id="IPR007197">
    <property type="entry name" value="rSAM"/>
</dbReference>
<dbReference type="GO" id="GO:0005737">
    <property type="term" value="C:cytoplasm"/>
    <property type="evidence" value="ECO:0007669"/>
    <property type="project" value="UniProtKB-SubCell"/>
</dbReference>
<organism evidence="15 16">
    <name type="scientific">Candidatus Egerieicola pullicola</name>
    <dbReference type="NCBI Taxonomy" id="2840775"/>
    <lineage>
        <taxon>Bacteria</taxon>
        <taxon>Bacillati</taxon>
        <taxon>Bacillota</taxon>
        <taxon>Clostridia</taxon>
        <taxon>Eubacteriales</taxon>
        <taxon>Oscillospiraceae</taxon>
        <taxon>Oscillospiraceae incertae sedis</taxon>
        <taxon>Candidatus Egerieicola</taxon>
    </lineage>
</organism>
<dbReference type="GO" id="GO:0046872">
    <property type="term" value="F:metal ion binding"/>
    <property type="evidence" value="ECO:0007669"/>
    <property type="project" value="UniProtKB-KW"/>
</dbReference>
<comment type="caution">
    <text evidence="15">The sequence shown here is derived from an EMBL/GenBank/DDBJ whole genome shotgun (WGS) entry which is preliminary data.</text>
</comment>
<dbReference type="HAMAP" id="MF_01849">
    <property type="entry name" value="RNA_methyltr_RlmN"/>
    <property type="match status" value="1"/>
</dbReference>
<comment type="similarity">
    <text evidence="13">Belongs to the radical SAM superfamily. RlmN family.</text>
</comment>
<evidence type="ECO:0000259" key="14">
    <source>
        <dbReference type="PROSITE" id="PS51918"/>
    </source>
</evidence>
<keyword evidence="5 13" id="KW-0489">Methyltransferase</keyword>
<dbReference type="AlphaFoldDB" id="A0A9D1DDI3"/>
<evidence type="ECO:0000256" key="2">
    <source>
        <dbReference type="ARBA" id="ARBA00022485"/>
    </source>
</evidence>
<gene>
    <name evidence="13 15" type="primary">rlmN</name>
    <name evidence="15" type="ORF">IAB36_06200</name>
</gene>
<keyword evidence="6 13" id="KW-0808">Transferase</keyword>
<dbReference type="SUPFAM" id="SSF102114">
    <property type="entry name" value="Radical SAM enzymes"/>
    <property type="match status" value="1"/>
</dbReference>
<dbReference type="GO" id="GO:0019843">
    <property type="term" value="F:rRNA binding"/>
    <property type="evidence" value="ECO:0007669"/>
    <property type="project" value="UniProtKB-UniRule"/>
</dbReference>
<keyword evidence="8 13" id="KW-0819">tRNA processing</keyword>
<dbReference type="GO" id="GO:0070475">
    <property type="term" value="P:rRNA base methylation"/>
    <property type="evidence" value="ECO:0007669"/>
    <property type="project" value="UniProtKB-UniRule"/>
</dbReference>
<feature type="binding site" evidence="13">
    <location>
        <begin position="161"/>
        <end position="162"/>
    </location>
    <ligand>
        <name>S-adenosyl-L-methionine</name>
        <dbReference type="ChEBI" id="CHEBI:59789"/>
    </ligand>
</feature>
<dbReference type="InterPro" id="IPR040072">
    <property type="entry name" value="Methyltransferase_A"/>
</dbReference>
<evidence type="ECO:0000256" key="13">
    <source>
        <dbReference type="HAMAP-Rule" id="MF_01849"/>
    </source>
</evidence>
<dbReference type="InterPro" id="IPR004383">
    <property type="entry name" value="rRNA_lsu_MTrfase_RlmN/Cfr"/>
</dbReference>
<dbReference type="SFLD" id="SFLDS00029">
    <property type="entry name" value="Radical_SAM"/>
    <property type="match status" value="1"/>
</dbReference>
<comment type="caution">
    <text evidence="13">Lacks conserved residue(s) required for the propagation of feature annotation.</text>
</comment>
<keyword evidence="12 13" id="KW-1015">Disulfide bond</keyword>
<proteinExistence type="inferred from homology"/>
<comment type="miscellaneous">
    <text evidence="13">Reaction proceeds by a ping-pong mechanism involving intermediate methylation of a conserved cysteine residue.</text>
</comment>
<dbReference type="Pfam" id="PF21016">
    <property type="entry name" value="RlmN_N"/>
    <property type="match status" value="1"/>
</dbReference>
<evidence type="ECO:0000256" key="6">
    <source>
        <dbReference type="ARBA" id="ARBA00022679"/>
    </source>
</evidence>
<keyword evidence="2 13" id="KW-0004">4Fe-4S</keyword>
<dbReference type="SFLD" id="SFLDG01062">
    <property type="entry name" value="methyltransferase_(Class_A)"/>
    <property type="match status" value="1"/>
</dbReference>
<evidence type="ECO:0000256" key="11">
    <source>
        <dbReference type="ARBA" id="ARBA00023014"/>
    </source>
</evidence>
<dbReference type="InterPro" id="IPR027492">
    <property type="entry name" value="RNA_MTrfase_RlmN"/>
</dbReference>
<dbReference type="FunFam" id="1.10.150.530:FF:000003">
    <property type="entry name" value="Dual-specificity RNA methyltransferase RlmN"/>
    <property type="match status" value="1"/>
</dbReference>
<evidence type="ECO:0000256" key="9">
    <source>
        <dbReference type="ARBA" id="ARBA00022723"/>
    </source>
</evidence>
<reference evidence="15" key="2">
    <citation type="journal article" date="2021" name="PeerJ">
        <title>Extensive microbial diversity within the chicken gut microbiome revealed by metagenomics and culture.</title>
        <authorList>
            <person name="Gilroy R."/>
            <person name="Ravi A."/>
            <person name="Getino M."/>
            <person name="Pursley I."/>
            <person name="Horton D.L."/>
            <person name="Alikhan N.F."/>
            <person name="Baker D."/>
            <person name="Gharbi K."/>
            <person name="Hall N."/>
            <person name="Watson M."/>
            <person name="Adriaenssens E.M."/>
            <person name="Foster-Nyarko E."/>
            <person name="Jarju S."/>
            <person name="Secka A."/>
            <person name="Antonio M."/>
            <person name="Oren A."/>
            <person name="Chaudhuri R.R."/>
            <person name="La Ragione R."/>
            <person name="Hildebrand F."/>
            <person name="Pallen M.J."/>
        </authorList>
    </citation>
    <scope>NUCLEOTIDE SEQUENCE</scope>
    <source>
        <strain evidence="15">CHK184-25365</strain>
    </source>
</reference>
<dbReference type="GO" id="GO:0002935">
    <property type="term" value="F:tRNA (adenine(37)-C2)-methyltransferase activity"/>
    <property type="evidence" value="ECO:0007669"/>
    <property type="project" value="UniProtKB-UniRule"/>
</dbReference>
<dbReference type="PANTHER" id="PTHR30544:SF5">
    <property type="entry name" value="RADICAL SAM CORE DOMAIN-CONTAINING PROTEIN"/>
    <property type="match status" value="1"/>
</dbReference>
<feature type="binding site" evidence="13">
    <location>
        <position position="118"/>
    </location>
    <ligand>
        <name>[4Fe-4S] cluster</name>
        <dbReference type="ChEBI" id="CHEBI:49883"/>
        <note>4Fe-4S-S-AdoMet</note>
    </ligand>
</feature>
<dbReference type="SFLD" id="SFLDF00275">
    <property type="entry name" value="adenosine_C2_methyltransferase"/>
    <property type="match status" value="1"/>
</dbReference>
<dbReference type="InterPro" id="IPR048641">
    <property type="entry name" value="RlmN_N"/>
</dbReference>
<evidence type="ECO:0000256" key="7">
    <source>
        <dbReference type="ARBA" id="ARBA00022691"/>
    </source>
</evidence>
<dbReference type="GO" id="GO:0051539">
    <property type="term" value="F:4 iron, 4 sulfur cluster binding"/>
    <property type="evidence" value="ECO:0007669"/>
    <property type="project" value="UniProtKB-UniRule"/>
</dbReference>
<feature type="binding site" evidence="13">
    <location>
        <position position="121"/>
    </location>
    <ligand>
        <name>[4Fe-4S] cluster</name>
        <dbReference type="ChEBI" id="CHEBI:49883"/>
        <note>4Fe-4S-S-AdoMet</note>
    </ligand>
</feature>
<dbReference type="CDD" id="cd01335">
    <property type="entry name" value="Radical_SAM"/>
    <property type="match status" value="1"/>
</dbReference>
<feature type="binding site" evidence="13">
    <location>
        <position position="114"/>
    </location>
    <ligand>
        <name>[4Fe-4S] cluster</name>
        <dbReference type="ChEBI" id="CHEBI:49883"/>
        <note>4Fe-4S-S-AdoMet</note>
    </ligand>
</feature>
<evidence type="ECO:0000256" key="4">
    <source>
        <dbReference type="ARBA" id="ARBA00022552"/>
    </source>
</evidence>
<feature type="domain" description="Radical SAM core" evidence="14">
    <location>
        <begin position="100"/>
        <end position="330"/>
    </location>
</feature>
<evidence type="ECO:0000256" key="5">
    <source>
        <dbReference type="ARBA" id="ARBA00022603"/>
    </source>
</evidence>
<keyword evidence="3 13" id="KW-0963">Cytoplasm</keyword>
<evidence type="ECO:0000256" key="12">
    <source>
        <dbReference type="ARBA" id="ARBA00023157"/>
    </source>
</evidence>
<dbReference type="PIRSF" id="PIRSF006004">
    <property type="entry name" value="CHP00048"/>
    <property type="match status" value="1"/>
</dbReference>
<dbReference type="PROSITE" id="PS51918">
    <property type="entry name" value="RADICAL_SAM"/>
    <property type="match status" value="1"/>
</dbReference>
<dbReference type="Gene3D" id="3.20.20.70">
    <property type="entry name" value="Aldolase class I"/>
    <property type="match status" value="1"/>
</dbReference>
<comment type="catalytic activity">
    <reaction evidence="13">
        <text>adenosine(37) in tRNA + 2 reduced [2Fe-2S]-[ferredoxin] + 2 S-adenosyl-L-methionine = 2-methyladenosine(37) in tRNA + 5'-deoxyadenosine + L-methionine + 2 oxidized [2Fe-2S]-[ferredoxin] + S-adenosyl-L-homocysteine</text>
        <dbReference type="Rhea" id="RHEA:43332"/>
        <dbReference type="Rhea" id="RHEA-COMP:10000"/>
        <dbReference type="Rhea" id="RHEA-COMP:10001"/>
        <dbReference type="Rhea" id="RHEA-COMP:10162"/>
        <dbReference type="Rhea" id="RHEA-COMP:10485"/>
        <dbReference type="ChEBI" id="CHEBI:17319"/>
        <dbReference type="ChEBI" id="CHEBI:33737"/>
        <dbReference type="ChEBI" id="CHEBI:33738"/>
        <dbReference type="ChEBI" id="CHEBI:57844"/>
        <dbReference type="ChEBI" id="CHEBI:57856"/>
        <dbReference type="ChEBI" id="CHEBI:59789"/>
        <dbReference type="ChEBI" id="CHEBI:74411"/>
        <dbReference type="ChEBI" id="CHEBI:74497"/>
        <dbReference type="EC" id="2.1.1.192"/>
    </reaction>
</comment>
<protein>
    <recommendedName>
        <fullName evidence="13">Probable dual-specificity RNA methyltransferase RlmN</fullName>
        <ecNumber evidence="13">2.1.1.192</ecNumber>
    </recommendedName>
    <alternativeName>
        <fullName evidence="13">23S rRNA (adenine(2503)-C(2))-methyltransferase</fullName>
    </alternativeName>
    <alternativeName>
        <fullName evidence="13">23S rRNA m2A2503 methyltransferase</fullName>
    </alternativeName>
    <alternativeName>
        <fullName evidence="13">Ribosomal RNA large subunit methyltransferase N</fullName>
    </alternativeName>
    <alternativeName>
        <fullName evidence="13">tRNA (adenine(37)-C(2))-methyltransferase</fullName>
    </alternativeName>
    <alternativeName>
        <fullName evidence="13">tRNA m2A37 methyltransferase</fullName>
    </alternativeName>
</protein>
<dbReference type="EC" id="2.1.1.192" evidence="13"/>
<evidence type="ECO:0000256" key="1">
    <source>
        <dbReference type="ARBA" id="ARBA00004496"/>
    </source>
</evidence>
<dbReference type="PANTHER" id="PTHR30544">
    <property type="entry name" value="23S RRNA METHYLTRANSFERASE"/>
    <property type="match status" value="1"/>
</dbReference>
<name>A0A9D1DDI3_9FIRM</name>
<keyword evidence="4 13" id="KW-0698">rRNA processing</keyword>
<dbReference type="GO" id="GO:0000049">
    <property type="term" value="F:tRNA binding"/>
    <property type="evidence" value="ECO:0007669"/>
    <property type="project" value="UniProtKB-UniRule"/>
</dbReference>
<dbReference type="GO" id="GO:0030488">
    <property type="term" value="P:tRNA methylation"/>
    <property type="evidence" value="ECO:0007669"/>
    <property type="project" value="UniProtKB-UniRule"/>
</dbReference>
<feature type="binding site" evidence="13">
    <location>
        <begin position="216"/>
        <end position="218"/>
    </location>
    <ligand>
        <name>S-adenosyl-L-methionine</name>
        <dbReference type="ChEBI" id="CHEBI:59789"/>
    </ligand>
</feature>
<evidence type="ECO:0000256" key="8">
    <source>
        <dbReference type="ARBA" id="ARBA00022694"/>
    </source>
</evidence>
<dbReference type="Pfam" id="PF04055">
    <property type="entry name" value="Radical_SAM"/>
    <property type="match status" value="1"/>
</dbReference>
<dbReference type="FunFam" id="3.20.20.70:FF:000014">
    <property type="entry name" value="Probable dual-specificity RNA methyltransferase RlmN"/>
    <property type="match status" value="1"/>
</dbReference>
<feature type="binding site" evidence="13">
    <location>
        <position position="292"/>
    </location>
    <ligand>
        <name>S-adenosyl-L-methionine</name>
        <dbReference type="ChEBI" id="CHEBI:59789"/>
    </ligand>
</feature>
<dbReference type="EMBL" id="DVGY01000140">
    <property type="protein sequence ID" value="HIR41399.1"/>
    <property type="molecule type" value="Genomic_DNA"/>
</dbReference>
<accession>A0A9D1DDI3</accession>
<evidence type="ECO:0000256" key="10">
    <source>
        <dbReference type="ARBA" id="ARBA00023004"/>
    </source>
</evidence>
<dbReference type="Proteomes" id="UP000886749">
    <property type="component" value="Unassembled WGS sequence"/>
</dbReference>
<evidence type="ECO:0000256" key="3">
    <source>
        <dbReference type="ARBA" id="ARBA00022490"/>
    </source>
</evidence>
<dbReference type="NCBIfam" id="TIGR00048">
    <property type="entry name" value="rRNA_mod_RlmN"/>
    <property type="match status" value="1"/>
</dbReference>
<feature type="active site" description="Proton acceptor" evidence="13">
    <location>
        <position position="94"/>
    </location>
</feature>
<comment type="subcellular location">
    <subcellularLocation>
        <location evidence="1 13">Cytoplasm</location>
    </subcellularLocation>
</comment>
<dbReference type="GO" id="GO:0070040">
    <property type="term" value="F:rRNA (adenine(2503)-C2-)-methyltransferase activity"/>
    <property type="evidence" value="ECO:0007669"/>
    <property type="project" value="UniProtKB-UniRule"/>
</dbReference>
<evidence type="ECO:0000313" key="15">
    <source>
        <dbReference type="EMBL" id="HIR41399.1"/>
    </source>
</evidence>
<keyword evidence="10 13" id="KW-0408">Iron</keyword>
<evidence type="ECO:0000313" key="16">
    <source>
        <dbReference type="Proteomes" id="UP000886749"/>
    </source>
</evidence>